<dbReference type="GO" id="GO:0005886">
    <property type="term" value="C:plasma membrane"/>
    <property type="evidence" value="ECO:0007669"/>
    <property type="project" value="UniProtKB-SubCell"/>
</dbReference>
<dbReference type="InterPro" id="IPR003661">
    <property type="entry name" value="HisK_dim/P_dom"/>
</dbReference>
<dbReference type="InterPro" id="IPR005467">
    <property type="entry name" value="His_kinase_dom"/>
</dbReference>
<dbReference type="Pfam" id="PF00512">
    <property type="entry name" value="HisKA"/>
    <property type="match status" value="1"/>
</dbReference>
<evidence type="ECO:0000259" key="14">
    <source>
        <dbReference type="PROSITE" id="PS50113"/>
    </source>
</evidence>
<dbReference type="SMART" id="SM00387">
    <property type="entry name" value="HATPase_c"/>
    <property type="match status" value="1"/>
</dbReference>
<dbReference type="SMART" id="SM00091">
    <property type="entry name" value="PAS"/>
    <property type="match status" value="1"/>
</dbReference>
<evidence type="ECO:0000256" key="1">
    <source>
        <dbReference type="ARBA" id="ARBA00000085"/>
    </source>
</evidence>
<dbReference type="Gene3D" id="1.10.287.130">
    <property type="match status" value="1"/>
</dbReference>
<feature type="transmembrane region" description="Helical" evidence="11">
    <location>
        <begin position="258"/>
        <end position="279"/>
    </location>
</feature>
<feature type="transmembrane region" description="Helical" evidence="11">
    <location>
        <begin position="223"/>
        <end position="246"/>
    </location>
</feature>
<dbReference type="Proteomes" id="UP000523955">
    <property type="component" value="Unassembled WGS sequence"/>
</dbReference>
<evidence type="ECO:0000256" key="9">
    <source>
        <dbReference type="ARBA" id="ARBA00023136"/>
    </source>
</evidence>
<organism evidence="15 16">
    <name type="scientific">Nocardioides luti</name>
    <dbReference type="NCBI Taxonomy" id="2761101"/>
    <lineage>
        <taxon>Bacteria</taxon>
        <taxon>Bacillati</taxon>
        <taxon>Actinomycetota</taxon>
        <taxon>Actinomycetes</taxon>
        <taxon>Propionibacteriales</taxon>
        <taxon>Nocardioidaceae</taxon>
        <taxon>Nocardioides</taxon>
    </lineage>
</organism>
<evidence type="ECO:0000256" key="7">
    <source>
        <dbReference type="ARBA" id="ARBA00022777"/>
    </source>
</evidence>
<feature type="domain" description="PAC" evidence="14">
    <location>
        <begin position="377"/>
        <end position="429"/>
    </location>
</feature>
<evidence type="ECO:0000256" key="6">
    <source>
        <dbReference type="ARBA" id="ARBA00022679"/>
    </source>
</evidence>
<dbReference type="CDD" id="cd00130">
    <property type="entry name" value="PAS"/>
    <property type="match status" value="1"/>
</dbReference>
<dbReference type="EMBL" id="JACKXE010000001">
    <property type="protein sequence ID" value="MBB6626774.1"/>
    <property type="molecule type" value="Genomic_DNA"/>
</dbReference>
<dbReference type="InterPro" id="IPR000014">
    <property type="entry name" value="PAS"/>
</dbReference>
<dbReference type="CDD" id="cd00082">
    <property type="entry name" value="HisKA"/>
    <property type="match status" value="1"/>
</dbReference>
<keyword evidence="7" id="KW-0418">Kinase</keyword>
<evidence type="ECO:0000256" key="8">
    <source>
        <dbReference type="ARBA" id="ARBA00023012"/>
    </source>
</evidence>
<keyword evidence="16" id="KW-1185">Reference proteome</keyword>
<feature type="domain" description="PAS" evidence="13">
    <location>
        <begin position="294"/>
        <end position="340"/>
    </location>
</feature>
<keyword evidence="10" id="KW-0175">Coiled coil</keyword>
<dbReference type="RefSeq" id="WP_185252007.1">
    <property type="nucleotide sequence ID" value="NZ_JACKXE010000001.1"/>
</dbReference>
<dbReference type="PANTHER" id="PTHR43711:SF1">
    <property type="entry name" value="HISTIDINE KINASE 1"/>
    <property type="match status" value="1"/>
</dbReference>
<dbReference type="PRINTS" id="PR00344">
    <property type="entry name" value="BCTRLSENSOR"/>
</dbReference>
<dbReference type="SUPFAM" id="SSF47384">
    <property type="entry name" value="Homodimeric domain of signal transducing histidine kinase"/>
    <property type="match status" value="1"/>
</dbReference>
<sequence length="673" mass="72523">MSRQRLVLLAALGLVMVVTGFFAVFGAPDDGKVTGIWPVGVATGAAILAGRRWLLPVLLVVLSVAVVTIWAGGRPLEVAVGYSLGTVGEVWLIWRLLTRNGTQQPSLQDDGDMRWFFGATSLGALVAATAGLVTSALTGWGNPWLVALALGSAHLASELTLLPFFAKLLPHPAVAPLGERIAQWTLILVVTPLVFWPNDFPSVVFVVIPLLGWGALRNTQWEALLQMLAVLGIAVFFTTAGLGPLAHVPEQYGMPVDARGVILATYAIDCAMIAIPLMLTVARQLENARQAAAERDKVQNIVNSATGVAIIGTDEVGRITLWNPGAEQLLGYTHDEVLGRFTTMLHSPAGIREKARELGVADDFIAVALAMAAPESAGRDMKFLTKSGEERTHSMTLTRMTDERGRVTGHVSTSEDVTERVQAQEALVEALETERRAVERLREVDQVKDSFVSSVSHELRTPITSIVGYLEMLSDGAFGDLNADQADAVRRVSDNSDRLLALIDDLLTLSRVQDEGLTVTDRAFDLRQVVRKGHDVVAPAWVARDLAVTLELPEEPIPFFGDRDMVERVMVNLIGNAVKFTPDGGRVGIRMERVDDGAEIAVSDTGIGIPASEQEQLFSRFFRSSVAQQRAIPGSGLGLSIAKAVVEKHGGSVRVESVLDEGTTFHVWLPAVV</sequence>
<dbReference type="SUPFAM" id="SSF55874">
    <property type="entry name" value="ATPase domain of HSP90 chaperone/DNA topoisomerase II/histidine kinase"/>
    <property type="match status" value="1"/>
</dbReference>
<keyword evidence="6" id="KW-0808">Transferase</keyword>
<feature type="transmembrane region" description="Helical" evidence="11">
    <location>
        <begin position="54"/>
        <end position="72"/>
    </location>
</feature>
<dbReference type="CDD" id="cd00075">
    <property type="entry name" value="HATPase"/>
    <property type="match status" value="1"/>
</dbReference>
<dbReference type="NCBIfam" id="TIGR00229">
    <property type="entry name" value="sensory_box"/>
    <property type="match status" value="1"/>
</dbReference>
<evidence type="ECO:0000259" key="12">
    <source>
        <dbReference type="PROSITE" id="PS50109"/>
    </source>
</evidence>
<evidence type="ECO:0000259" key="13">
    <source>
        <dbReference type="PROSITE" id="PS50112"/>
    </source>
</evidence>
<feature type="transmembrane region" description="Helical" evidence="11">
    <location>
        <begin position="200"/>
        <end position="216"/>
    </location>
</feature>
<dbReference type="Gene3D" id="3.30.565.10">
    <property type="entry name" value="Histidine kinase-like ATPase, C-terminal domain"/>
    <property type="match status" value="1"/>
</dbReference>
<protein>
    <recommendedName>
        <fullName evidence="4">histidine kinase</fullName>
        <ecNumber evidence="4">2.7.13.3</ecNumber>
    </recommendedName>
</protein>
<dbReference type="EC" id="2.7.13.3" evidence="4"/>
<dbReference type="Pfam" id="PF13426">
    <property type="entry name" value="PAS_9"/>
    <property type="match status" value="1"/>
</dbReference>
<proteinExistence type="predicted"/>
<keyword evidence="9 11" id="KW-0472">Membrane</keyword>
<evidence type="ECO:0000313" key="15">
    <source>
        <dbReference type="EMBL" id="MBB6626774.1"/>
    </source>
</evidence>
<comment type="catalytic activity">
    <reaction evidence="1">
        <text>ATP + protein L-histidine = ADP + protein N-phospho-L-histidine.</text>
        <dbReference type="EC" id="2.7.13.3"/>
    </reaction>
</comment>
<evidence type="ECO:0000256" key="2">
    <source>
        <dbReference type="ARBA" id="ARBA00001968"/>
    </source>
</evidence>
<dbReference type="InterPro" id="IPR050736">
    <property type="entry name" value="Sensor_HK_Regulatory"/>
</dbReference>
<dbReference type="SMART" id="SM00388">
    <property type="entry name" value="HisKA"/>
    <property type="match status" value="1"/>
</dbReference>
<dbReference type="PROSITE" id="PS50109">
    <property type="entry name" value="HIS_KIN"/>
    <property type="match status" value="1"/>
</dbReference>
<feature type="domain" description="Histidine kinase" evidence="12">
    <location>
        <begin position="454"/>
        <end position="673"/>
    </location>
</feature>
<evidence type="ECO:0000256" key="11">
    <source>
        <dbReference type="SAM" id="Phobius"/>
    </source>
</evidence>
<evidence type="ECO:0000256" key="5">
    <source>
        <dbReference type="ARBA" id="ARBA00022553"/>
    </source>
</evidence>
<feature type="coiled-coil region" evidence="10">
    <location>
        <begin position="414"/>
        <end position="441"/>
    </location>
</feature>
<dbReference type="InterPro" id="IPR036097">
    <property type="entry name" value="HisK_dim/P_sf"/>
</dbReference>
<dbReference type="PROSITE" id="PS50113">
    <property type="entry name" value="PAC"/>
    <property type="match status" value="1"/>
</dbReference>
<name>A0A7X0V9K7_9ACTN</name>
<dbReference type="GO" id="GO:0000155">
    <property type="term" value="F:phosphorelay sensor kinase activity"/>
    <property type="evidence" value="ECO:0007669"/>
    <property type="project" value="InterPro"/>
</dbReference>
<dbReference type="GO" id="GO:0005509">
    <property type="term" value="F:calcium ion binding"/>
    <property type="evidence" value="ECO:0007669"/>
    <property type="project" value="UniProtKB-ARBA"/>
</dbReference>
<dbReference type="Pfam" id="PF02518">
    <property type="entry name" value="HATPase_c"/>
    <property type="match status" value="1"/>
</dbReference>
<comment type="caution">
    <text evidence="15">The sequence shown here is derived from an EMBL/GenBank/DDBJ whole genome shotgun (WGS) entry which is preliminary data.</text>
</comment>
<evidence type="ECO:0000256" key="4">
    <source>
        <dbReference type="ARBA" id="ARBA00012438"/>
    </source>
</evidence>
<dbReference type="InterPro" id="IPR004358">
    <property type="entry name" value="Sig_transdc_His_kin-like_C"/>
</dbReference>
<dbReference type="InterPro" id="IPR003594">
    <property type="entry name" value="HATPase_dom"/>
</dbReference>
<accession>A0A7X0V9K7</accession>
<evidence type="ECO:0000313" key="16">
    <source>
        <dbReference type="Proteomes" id="UP000523955"/>
    </source>
</evidence>
<dbReference type="PANTHER" id="PTHR43711">
    <property type="entry name" value="TWO-COMPONENT HISTIDINE KINASE"/>
    <property type="match status" value="1"/>
</dbReference>
<feature type="transmembrane region" description="Helical" evidence="11">
    <location>
        <begin position="78"/>
        <end position="94"/>
    </location>
</feature>
<dbReference type="InterPro" id="IPR000700">
    <property type="entry name" value="PAS-assoc_C"/>
</dbReference>
<comment type="subcellular location">
    <subcellularLocation>
        <location evidence="3">Cell membrane</location>
    </subcellularLocation>
</comment>
<feature type="transmembrane region" description="Helical" evidence="11">
    <location>
        <begin position="7"/>
        <end position="27"/>
    </location>
</feature>
<gene>
    <name evidence="15" type="ORF">H5V45_05510</name>
</gene>
<dbReference type="SUPFAM" id="SSF55785">
    <property type="entry name" value="PYP-like sensor domain (PAS domain)"/>
    <property type="match status" value="1"/>
</dbReference>
<keyword evidence="8" id="KW-0902">Two-component regulatory system</keyword>
<dbReference type="AlphaFoldDB" id="A0A7X0V9K7"/>
<keyword evidence="5" id="KW-0597">Phosphoprotein</keyword>
<dbReference type="FunFam" id="1.10.287.130:FF:000001">
    <property type="entry name" value="Two-component sensor histidine kinase"/>
    <property type="match status" value="1"/>
</dbReference>
<evidence type="ECO:0000256" key="10">
    <source>
        <dbReference type="SAM" id="Coils"/>
    </source>
</evidence>
<reference evidence="15 16" key="1">
    <citation type="submission" date="2020-08" db="EMBL/GenBank/DDBJ databases">
        <authorList>
            <person name="Seo M.-J."/>
        </authorList>
    </citation>
    <scope>NUCLEOTIDE SEQUENCE [LARGE SCALE GENOMIC DNA]</scope>
    <source>
        <strain evidence="15 16">KIGAM211</strain>
    </source>
</reference>
<feature type="transmembrane region" description="Helical" evidence="11">
    <location>
        <begin position="144"/>
        <end position="165"/>
    </location>
</feature>
<keyword evidence="11" id="KW-0812">Transmembrane</keyword>
<feature type="transmembrane region" description="Helical" evidence="11">
    <location>
        <begin position="115"/>
        <end position="138"/>
    </location>
</feature>
<comment type="cofactor">
    <cofactor evidence="2">
        <name>a divalent metal cation</name>
        <dbReference type="ChEBI" id="CHEBI:60240"/>
    </cofactor>
</comment>
<evidence type="ECO:0000256" key="3">
    <source>
        <dbReference type="ARBA" id="ARBA00004236"/>
    </source>
</evidence>
<dbReference type="PROSITE" id="PS50112">
    <property type="entry name" value="PAS"/>
    <property type="match status" value="1"/>
</dbReference>
<dbReference type="Gene3D" id="3.30.450.20">
    <property type="entry name" value="PAS domain"/>
    <property type="match status" value="1"/>
</dbReference>
<keyword evidence="11" id="KW-1133">Transmembrane helix</keyword>
<dbReference type="FunFam" id="3.30.565.10:FF:000006">
    <property type="entry name" value="Sensor histidine kinase WalK"/>
    <property type="match status" value="1"/>
</dbReference>
<dbReference type="InterPro" id="IPR035965">
    <property type="entry name" value="PAS-like_dom_sf"/>
</dbReference>
<dbReference type="InterPro" id="IPR036890">
    <property type="entry name" value="HATPase_C_sf"/>
</dbReference>